<accession>A0A9X3J211</accession>
<evidence type="ECO:0000313" key="1">
    <source>
        <dbReference type="EMBL" id="MCY1011680.1"/>
    </source>
</evidence>
<gene>
    <name evidence="1" type="ORF">OV079_40190</name>
</gene>
<dbReference type="AlphaFoldDB" id="A0A9X3J211"/>
<protein>
    <submittedName>
        <fullName evidence="1">Uncharacterized protein</fullName>
    </submittedName>
</protein>
<keyword evidence="2" id="KW-1185">Reference proteome</keyword>
<sequence length="95" mass="10370">MHCYVTVGPEWLAILAALQGDSESEAVAQELQDRYVTIYRNALAPFSSLPPRELQRRCVAIIGAAEALGRELFRGRLDEPAAATTLASLIVAWLS</sequence>
<organism evidence="1 2">
    <name type="scientific">Nannocystis pusilla</name>
    <dbReference type="NCBI Taxonomy" id="889268"/>
    <lineage>
        <taxon>Bacteria</taxon>
        <taxon>Pseudomonadati</taxon>
        <taxon>Myxococcota</taxon>
        <taxon>Polyangia</taxon>
        <taxon>Nannocystales</taxon>
        <taxon>Nannocystaceae</taxon>
        <taxon>Nannocystis</taxon>
    </lineage>
</organism>
<dbReference type="EMBL" id="JAPNKE010000002">
    <property type="protein sequence ID" value="MCY1011680.1"/>
    <property type="molecule type" value="Genomic_DNA"/>
</dbReference>
<dbReference type="Gene3D" id="1.10.357.10">
    <property type="entry name" value="Tetracycline Repressor, domain 2"/>
    <property type="match status" value="1"/>
</dbReference>
<evidence type="ECO:0000313" key="2">
    <source>
        <dbReference type="Proteomes" id="UP001150924"/>
    </source>
</evidence>
<proteinExistence type="predicted"/>
<dbReference type="RefSeq" id="WP_267774974.1">
    <property type="nucleotide sequence ID" value="NZ_JAPNKE010000002.1"/>
</dbReference>
<name>A0A9X3J211_9BACT</name>
<dbReference type="Proteomes" id="UP001150924">
    <property type="component" value="Unassembled WGS sequence"/>
</dbReference>
<comment type="caution">
    <text evidence="1">The sequence shown here is derived from an EMBL/GenBank/DDBJ whole genome shotgun (WGS) entry which is preliminary data.</text>
</comment>
<reference evidence="1" key="1">
    <citation type="submission" date="2022-11" db="EMBL/GenBank/DDBJ databases">
        <title>Minimal conservation of predation-associated metabolite biosynthetic gene clusters underscores biosynthetic potential of Myxococcota including descriptions for ten novel species: Archangium lansinium sp. nov., Myxococcus landrumus sp. nov., Nannocystis bai.</title>
        <authorList>
            <person name="Ahearne A."/>
            <person name="Stevens C."/>
            <person name="Phillips K."/>
        </authorList>
    </citation>
    <scope>NUCLEOTIDE SEQUENCE</scope>
    <source>
        <strain evidence="1">Na p29</strain>
    </source>
</reference>